<dbReference type="AlphaFoldDB" id="A0A9D1Q593"/>
<comment type="subcellular location">
    <subcellularLocation>
        <location evidence="1">Membrane</location>
        <topology evidence="1">Lipid-anchor</topology>
    </subcellularLocation>
</comment>
<evidence type="ECO:0000256" key="2">
    <source>
        <dbReference type="ARBA" id="ARBA00008973"/>
    </source>
</evidence>
<protein>
    <recommendedName>
        <fullName evidence="9">Lipoprotein</fullName>
    </recommendedName>
</protein>
<organism evidence="7 8">
    <name type="scientific">Candidatus Ignatzschineria merdigallinarum</name>
    <dbReference type="NCBI Taxonomy" id="2838621"/>
    <lineage>
        <taxon>Bacteria</taxon>
        <taxon>Pseudomonadati</taxon>
        <taxon>Pseudomonadota</taxon>
        <taxon>Gammaproteobacteria</taxon>
        <taxon>Cardiobacteriales</taxon>
        <taxon>Ignatzschineriaceae</taxon>
        <taxon>Ignatzschineria</taxon>
    </lineage>
</organism>
<reference evidence="7" key="2">
    <citation type="submission" date="2021-04" db="EMBL/GenBank/DDBJ databases">
        <authorList>
            <person name="Gilroy R."/>
        </authorList>
    </citation>
    <scope>NUCLEOTIDE SEQUENCE</scope>
    <source>
        <strain evidence="7">CHK160-9182</strain>
    </source>
</reference>
<keyword evidence="4" id="KW-0472">Membrane</keyword>
<comment type="similarity">
    <text evidence="2">Belongs to the NlpA lipoprotein family.</text>
</comment>
<dbReference type="GO" id="GO:0016020">
    <property type="term" value="C:membrane"/>
    <property type="evidence" value="ECO:0007669"/>
    <property type="project" value="UniProtKB-SubCell"/>
</dbReference>
<evidence type="ECO:0000256" key="4">
    <source>
        <dbReference type="ARBA" id="ARBA00023136"/>
    </source>
</evidence>
<evidence type="ECO:0000256" key="1">
    <source>
        <dbReference type="ARBA" id="ARBA00004635"/>
    </source>
</evidence>
<evidence type="ECO:0000313" key="7">
    <source>
        <dbReference type="EMBL" id="HIW06728.1"/>
    </source>
</evidence>
<gene>
    <name evidence="7" type="ORF">H9889_05320</name>
</gene>
<dbReference type="EMBL" id="DXHP01000119">
    <property type="protein sequence ID" value="HIW06728.1"/>
    <property type="molecule type" value="Genomic_DNA"/>
</dbReference>
<proteinExistence type="inferred from homology"/>
<name>A0A9D1Q593_9GAMM</name>
<dbReference type="Proteomes" id="UP000823934">
    <property type="component" value="Unassembled WGS sequence"/>
</dbReference>
<dbReference type="Gene3D" id="3.40.190.10">
    <property type="entry name" value="Periplasmic binding protein-like II"/>
    <property type="match status" value="2"/>
</dbReference>
<evidence type="ECO:0000256" key="5">
    <source>
        <dbReference type="ARBA" id="ARBA00023139"/>
    </source>
</evidence>
<dbReference type="SUPFAM" id="SSF53850">
    <property type="entry name" value="Periplasmic binding protein-like II"/>
    <property type="match status" value="1"/>
</dbReference>
<keyword evidence="6" id="KW-0449">Lipoprotein</keyword>
<evidence type="ECO:0000313" key="8">
    <source>
        <dbReference type="Proteomes" id="UP000823934"/>
    </source>
</evidence>
<dbReference type="PANTHER" id="PTHR30429:SF0">
    <property type="entry name" value="METHIONINE-BINDING LIPOPROTEIN METQ"/>
    <property type="match status" value="1"/>
</dbReference>
<evidence type="ECO:0000256" key="3">
    <source>
        <dbReference type="ARBA" id="ARBA00022729"/>
    </source>
</evidence>
<reference evidence="7" key="1">
    <citation type="journal article" date="2021" name="PeerJ">
        <title>Extensive microbial diversity within the chicken gut microbiome revealed by metagenomics and culture.</title>
        <authorList>
            <person name="Gilroy R."/>
            <person name="Ravi A."/>
            <person name="Getino M."/>
            <person name="Pursley I."/>
            <person name="Horton D.L."/>
            <person name="Alikhan N.F."/>
            <person name="Baker D."/>
            <person name="Gharbi K."/>
            <person name="Hall N."/>
            <person name="Watson M."/>
            <person name="Adriaenssens E.M."/>
            <person name="Foster-Nyarko E."/>
            <person name="Jarju S."/>
            <person name="Secka A."/>
            <person name="Antonio M."/>
            <person name="Oren A."/>
            <person name="Chaudhuri R.R."/>
            <person name="La Ragione R."/>
            <person name="Hildebrand F."/>
            <person name="Pallen M.J."/>
        </authorList>
    </citation>
    <scope>NUCLEOTIDE SEQUENCE</scope>
    <source>
        <strain evidence="7">CHK160-9182</strain>
    </source>
</reference>
<comment type="caution">
    <text evidence="7">The sequence shown here is derived from an EMBL/GenBank/DDBJ whole genome shotgun (WGS) entry which is preliminary data.</text>
</comment>
<dbReference type="InterPro" id="IPR004872">
    <property type="entry name" value="Lipoprotein_NlpA"/>
</dbReference>
<keyword evidence="5" id="KW-0564">Palmitate</keyword>
<accession>A0A9D1Q593</accession>
<dbReference type="Pfam" id="PF03180">
    <property type="entry name" value="Lipoprotein_9"/>
    <property type="match status" value="1"/>
</dbReference>
<evidence type="ECO:0000256" key="6">
    <source>
        <dbReference type="ARBA" id="ARBA00023288"/>
    </source>
</evidence>
<sequence length="289" mass="32600">MTVITFLRQHVLKNTPFPKQWLIAGTLLGFLLTLSACFDPKSAAETSQNQLRISTAPGDFHDLVKEYLAPELQKSGFDVELLVITDTVVPNVAVEEGSLEMNLFQHRPYMEEFNRNQKGHLVPLVQVPTAPYGIYPARKQTIAELTEGSSIGIPSNVTNFSRGLWILEGLGWITIKKDAEDRFHLTKQDIATNPHNLNIKEIEAAQMLRAKPDLDYAIINGKYALDAGIHFSDALYVEPSRHFVNWIVIHARNSETPWAKKIIEIVNSEGFKAYSRTKFPGYDLPLAWD</sequence>
<dbReference type="PANTHER" id="PTHR30429">
    <property type="entry name" value="D-METHIONINE-BINDING LIPOPROTEIN METQ"/>
    <property type="match status" value="1"/>
</dbReference>
<keyword evidence="3" id="KW-0732">Signal</keyword>
<evidence type="ECO:0008006" key="9">
    <source>
        <dbReference type="Google" id="ProtNLM"/>
    </source>
</evidence>